<evidence type="ECO:0000313" key="2">
    <source>
        <dbReference type="Proteomes" id="UP001207440"/>
    </source>
</evidence>
<accession>A0AAP3AQ97</accession>
<dbReference type="RefSeq" id="WP_214193829.1">
    <property type="nucleotide sequence ID" value="NZ_CP081925.1"/>
</dbReference>
<proteinExistence type="predicted"/>
<organism evidence="1 2">
    <name type="scientific">Riemerella anatipestifer</name>
    <name type="common">Moraxella anatipestifer</name>
    <dbReference type="NCBI Taxonomy" id="34085"/>
    <lineage>
        <taxon>Bacteria</taxon>
        <taxon>Pseudomonadati</taxon>
        <taxon>Bacteroidota</taxon>
        <taxon>Flavobacteriia</taxon>
        <taxon>Flavobacteriales</taxon>
        <taxon>Weeksellaceae</taxon>
        <taxon>Riemerella</taxon>
    </lineage>
</organism>
<dbReference type="Proteomes" id="UP001207440">
    <property type="component" value="Unassembled WGS sequence"/>
</dbReference>
<dbReference type="EMBL" id="JAOZYT010000094">
    <property type="protein sequence ID" value="MCW0524736.1"/>
    <property type="molecule type" value="Genomic_DNA"/>
</dbReference>
<dbReference type="AlphaFoldDB" id="A0AAP3AQ97"/>
<dbReference type="InterPro" id="IPR011335">
    <property type="entry name" value="Restrct_endonuc-II-like"/>
</dbReference>
<reference evidence="1" key="1">
    <citation type="submission" date="2022-10" db="EMBL/GenBank/DDBJ databases">
        <title>Sifting through the core-genome to identify putative cross-protective antigens against Riemerella anatipestifer.</title>
        <authorList>
            <person name="Zheng X."/>
            <person name="Zhang W."/>
        </authorList>
    </citation>
    <scope>NUCLEOTIDE SEQUENCE</scope>
    <source>
        <strain evidence="1">ZWRA178</strain>
    </source>
</reference>
<dbReference type="Gene3D" id="3.90.320.10">
    <property type="match status" value="1"/>
</dbReference>
<sequence length="307" mass="35638">MNALSLSFNNHLFRCSQLGKLMVGVNPALTPNQERTLIALREKMKAGKITDKQIQTCGDLLAKKNQKPELSASVKTHLSDIHKGVAFGRDNHITNKYLDKGIQVEEKSISLYTRVTGKLFMKNEKHFSNDFIKGTPDNIQGKVRDIKSSWSFKTFPLYAEETPTKDYEWQVQGYMELTGLKEAELVYCLIDTPFKIVEDELRRLDWKENIFNHLGEVREECIDLVTETVSNLIYTEEGLEDFCSQSTSVHKEWFSNFHEVPELLRVKVFHFQYDKTMIESLYEQIKKCREHLNKLTLSMADRLELMA</sequence>
<dbReference type="SUPFAM" id="SSF52980">
    <property type="entry name" value="Restriction endonuclease-like"/>
    <property type="match status" value="1"/>
</dbReference>
<name>A0AAP3AQ97_RIEAN</name>
<comment type="caution">
    <text evidence="1">The sequence shown here is derived from an EMBL/GenBank/DDBJ whole genome shotgun (WGS) entry which is preliminary data.</text>
</comment>
<gene>
    <name evidence="1" type="ORF">OKE68_10475</name>
</gene>
<protein>
    <submittedName>
        <fullName evidence="1">Uncharacterized protein</fullName>
    </submittedName>
</protein>
<dbReference type="InterPro" id="IPR011604">
    <property type="entry name" value="PDDEXK-like_dom_sf"/>
</dbReference>
<evidence type="ECO:0000313" key="1">
    <source>
        <dbReference type="EMBL" id="MCW0524736.1"/>
    </source>
</evidence>